<dbReference type="OrthoDB" id="4682787at2759"/>
<reference evidence="2" key="1">
    <citation type="journal article" date="2020" name="Stud. Mycol.">
        <title>101 Dothideomycetes genomes: a test case for predicting lifestyles and emergence of pathogens.</title>
        <authorList>
            <person name="Haridas S."/>
            <person name="Albert R."/>
            <person name="Binder M."/>
            <person name="Bloem J."/>
            <person name="Labutti K."/>
            <person name="Salamov A."/>
            <person name="Andreopoulos B."/>
            <person name="Baker S."/>
            <person name="Barry K."/>
            <person name="Bills G."/>
            <person name="Bluhm B."/>
            <person name="Cannon C."/>
            <person name="Castanera R."/>
            <person name="Culley D."/>
            <person name="Daum C."/>
            <person name="Ezra D."/>
            <person name="Gonzalez J."/>
            <person name="Henrissat B."/>
            <person name="Kuo A."/>
            <person name="Liang C."/>
            <person name="Lipzen A."/>
            <person name="Lutzoni F."/>
            <person name="Magnuson J."/>
            <person name="Mondo S."/>
            <person name="Nolan M."/>
            <person name="Ohm R."/>
            <person name="Pangilinan J."/>
            <person name="Park H.-J."/>
            <person name="Ramirez L."/>
            <person name="Alfaro M."/>
            <person name="Sun H."/>
            <person name="Tritt A."/>
            <person name="Yoshinaga Y."/>
            <person name="Zwiers L.-H."/>
            <person name="Turgeon B."/>
            <person name="Goodwin S."/>
            <person name="Spatafora J."/>
            <person name="Crous P."/>
            <person name="Grigoriev I."/>
        </authorList>
    </citation>
    <scope>NUCLEOTIDE SEQUENCE</scope>
    <source>
        <strain evidence="2">CBS 175.79</strain>
    </source>
</reference>
<proteinExistence type="predicted"/>
<feature type="non-terminal residue" evidence="2">
    <location>
        <position position="1"/>
    </location>
</feature>
<keyword evidence="3" id="KW-1185">Reference proteome</keyword>
<gene>
    <name evidence="2" type="ORF">BU24DRAFT_314463</name>
</gene>
<dbReference type="AlphaFoldDB" id="A0A6A5XMA5"/>
<name>A0A6A5XMA5_9PLEO</name>
<keyword evidence="1" id="KW-0812">Transmembrane</keyword>
<evidence type="ECO:0000313" key="2">
    <source>
        <dbReference type="EMBL" id="KAF2013464.1"/>
    </source>
</evidence>
<feature type="transmembrane region" description="Helical" evidence="1">
    <location>
        <begin position="60"/>
        <end position="79"/>
    </location>
</feature>
<dbReference type="EMBL" id="ML978071">
    <property type="protein sequence ID" value="KAF2013464.1"/>
    <property type="molecule type" value="Genomic_DNA"/>
</dbReference>
<evidence type="ECO:0000256" key="1">
    <source>
        <dbReference type="SAM" id="Phobius"/>
    </source>
</evidence>
<dbReference type="GeneID" id="54280258"/>
<keyword evidence="1" id="KW-0472">Membrane</keyword>
<keyword evidence="1" id="KW-1133">Transmembrane helix</keyword>
<evidence type="ECO:0000313" key="3">
    <source>
        <dbReference type="Proteomes" id="UP000799778"/>
    </source>
</evidence>
<dbReference type="RefSeq" id="XP_033381803.1">
    <property type="nucleotide sequence ID" value="XM_033522861.1"/>
</dbReference>
<sequence length="107" mass="12026">DFLDMPAMAPPAGQTANLENPPNHNGAVVAVYTVCITIVTIFVALRVYAKFIFLRNSRIVDYLLVPTFGIFIAHCVFWLKMNSTTGQFVHMWNFRVGGLAPFYRVSN</sequence>
<feature type="transmembrane region" description="Helical" evidence="1">
    <location>
        <begin position="27"/>
        <end position="48"/>
    </location>
</feature>
<protein>
    <submittedName>
        <fullName evidence="2">Uncharacterized protein</fullName>
    </submittedName>
</protein>
<feature type="non-terminal residue" evidence="2">
    <location>
        <position position="107"/>
    </location>
</feature>
<organism evidence="2 3">
    <name type="scientific">Aaosphaeria arxii CBS 175.79</name>
    <dbReference type="NCBI Taxonomy" id="1450172"/>
    <lineage>
        <taxon>Eukaryota</taxon>
        <taxon>Fungi</taxon>
        <taxon>Dikarya</taxon>
        <taxon>Ascomycota</taxon>
        <taxon>Pezizomycotina</taxon>
        <taxon>Dothideomycetes</taxon>
        <taxon>Pleosporomycetidae</taxon>
        <taxon>Pleosporales</taxon>
        <taxon>Pleosporales incertae sedis</taxon>
        <taxon>Aaosphaeria</taxon>
    </lineage>
</organism>
<accession>A0A6A5XMA5</accession>
<dbReference type="Proteomes" id="UP000799778">
    <property type="component" value="Unassembled WGS sequence"/>
</dbReference>